<feature type="compositionally biased region" description="Low complexity" evidence="1">
    <location>
        <begin position="1"/>
        <end position="20"/>
    </location>
</feature>
<name>A0ABR2I0P8_9PEZI</name>
<feature type="transmembrane region" description="Helical" evidence="2">
    <location>
        <begin position="287"/>
        <end position="304"/>
    </location>
</feature>
<organism evidence="4 5">
    <name type="scientific">Apiospora arundinis</name>
    <dbReference type="NCBI Taxonomy" id="335852"/>
    <lineage>
        <taxon>Eukaryota</taxon>
        <taxon>Fungi</taxon>
        <taxon>Dikarya</taxon>
        <taxon>Ascomycota</taxon>
        <taxon>Pezizomycotina</taxon>
        <taxon>Sordariomycetes</taxon>
        <taxon>Xylariomycetidae</taxon>
        <taxon>Amphisphaeriales</taxon>
        <taxon>Apiosporaceae</taxon>
        <taxon>Apiospora</taxon>
    </lineage>
</organism>
<reference evidence="4 5" key="1">
    <citation type="journal article" date="2024" name="IMA Fungus">
        <title>Apiospora arundinis, a panoply of carbohydrate-active enzymes and secondary metabolites.</title>
        <authorList>
            <person name="Sorensen T."/>
            <person name="Petersen C."/>
            <person name="Muurmann A.T."/>
            <person name="Christiansen J.V."/>
            <person name="Brundto M.L."/>
            <person name="Overgaard C.K."/>
            <person name="Boysen A.T."/>
            <person name="Wollenberg R.D."/>
            <person name="Larsen T.O."/>
            <person name="Sorensen J.L."/>
            <person name="Nielsen K.L."/>
            <person name="Sondergaard T.E."/>
        </authorList>
    </citation>
    <scope>NUCLEOTIDE SEQUENCE [LARGE SCALE GENOMIC DNA]</scope>
    <source>
        <strain evidence="4 5">AAU 773</strain>
    </source>
</reference>
<evidence type="ECO:0000256" key="2">
    <source>
        <dbReference type="SAM" id="Phobius"/>
    </source>
</evidence>
<keyword evidence="5" id="KW-1185">Reference proteome</keyword>
<dbReference type="PANTHER" id="PTHR34502">
    <property type="entry name" value="DUF6594 DOMAIN-CONTAINING PROTEIN-RELATED"/>
    <property type="match status" value="1"/>
</dbReference>
<sequence length="338" mass="37623">MAAAEILSPPSPPLASGSEPKQSTGATTENTASFYPKGYQFLARFWSQTQTGMARKFKRLAALNILYLQAELSHLERELERQRRRDLETGRREREDCDWNWLVLSEPALHRGSRQWEVALEIRERLGEYYSALLQYSQMTSLAPPTEEQRKEAFEIIGSSSLNDRLGAFQSLDLAGIEGPAAYDDENAHDLVLLDGKEEENDILSTWLVEPFFRAVHCLCKRHKKTLPKDLESGPPMAGGENDFGVHVYSAYHYDFVNRIVGALVGSATPLASMVILYSVKDNNAKIGLVCAFTLLFCLALSTLSKARRIEVFAATAAFGSVQVVWISQQIQGSPGSS</sequence>
<evidence type="ECO:0000313" key="5">
    <source>
        <dbReference type="Proteomes" id="UP001390339"/>
    </source>
</evidence>
<evidence type="ECO:0000313" key="4">
    <source>
        <dbReference type="EMBL" id="KAK8855915.1"/>
    </source>
</evidence>
<protein>
    <recommendedName>
        <fullName evidence="3">DUF6594 domain-containing protein</fullName>
    </recommendedName>
</protein>
<keyword evidence="2" id="KW-0812">Transmembrane</keyword>
<feature type="compositionally biased region" description="Polar residues" evidence="1">
    <location>
        <begin position="21"/>
        <end position="30"/>
    </location>
</feature>
<dbReference type="InterPro" id="IPR046529">
    <property type="entry name" value="DUF6594"/>
</dbReference>
<gene>
    <name evidence="4" type="ORF">PGQ11_011827</name>
</gene>
<dbReference type="Pfam" id="PF20237">
    <property type="entry name" value="DUF6594"/>
    <property type="match status" value="1"/>
</dbReference>
<evidence type="ECO:0000256" key="1">
    <source>
        <dbReference type="SAM" id="MobiDB-lite"/>
    </source>
</evidence>
<dbReference type="PANTHER" id="PTHR34502:SF5">
    <property type="entry name" value="DUF6594 DOMAIN-CONTAINING PROTEIN"/>
    <property type="match status" value="1"/>
</dbReference>
<feature type="domain" description="DUF6594" evidence="3">
    <location>
        <begin position="39"/>
        <end position="324"/>
    </location>
</feature>
<dbReference type="Proteomes" id="UP001390339">
    <property type="component" value="Unassembled WGS sequence"/>
</dbReference>
<keyword evidence="2" id="KW-0472">Membrane</keyword>
<feature type="transmembrane region" description="Helical" evidence="2">
    <location>
        <begin position="260"/>
        <end position="280"/>
    </location>
</feature>
<evidence type="ECO:0000259" key="3">
    <source>
        <dbReference type="Pfam" id="PF20237"/>
    </source>
</evidence>
<proteinExistence type="predicted"/>
<comment type="caution">
    <text evidence="4">The sequence shown here is derived from an EMBL/GenBank/DDBJ whole genome shotgun (WGS) entry which is preliminary data.</text>
</comment>
<dbReference type="EMBL" id="JAPCWZ010000007">
    <property type="protein sequence ID" value="KAK8855915.1"/>
    <property type="molecule type" value="Genomic_DNA"/>
</dbReference>
<accession>A0ABR2I0P8</accession>
<keyword evidence="2" id="KW-1133">Transmembrane helix</keyword>
<feature type="region of interest" description="Disordered" evidence="1">
    <location>
        <begin position="1"/>
        <end position="30"/>
    </location>
</feature>